<dbReference type="EMBL" id="KV907502">
    <property type="protein sequence ID" value="OOF94252.1"/>
    <property type="molecule type" value="Genomic_DNA"/>
</dbReference>
<evidence type="ECO:0000313" key="3">
    <source>
        <dbReference type="Proteomes" id="UP000188318"/>
    </source>
</evidence>
<sequence length="298" mass="33279">MNEKAPADQISPVPSEATFTNNHLEALDKLEILPQILQEGILFAGSGAALLLQAAYPNIRTAFDDLTQTTTTTSSTSASTTSSSTNTNLATTLSNTLQTALSYIACLVFGTSTEKQHLTLLQKDTPPLPHQLPRDAATQLWLTATLYATATDFYQRIYGRVDYRTAERAYLEFTTILSCLNIARDVWPPTRQAFWMYWDEQIERLSVSAEAHRFAKDLFDRNDLPGWVMAVKPLLRVITIEMLPPRIREAYGLKSSAKTRGLYRGTMGFSVAVYPTLPGSVRGYPLRFYLGELRGRLV</sequence>
<dbReference type="OMA" id="RYWQESL"/>
<protein>
    <recommendedName>
        <fullName evidence="1">ER-bound oxygenase mpaB/mpaB'/Rubber oxygenase catalytic domain-containing protein</fullName>
    </recommendedName>
</protein>
<dbReference type="InterPro" id="IPR018713">
    <property type="entry name" value="MPAB/Lcp_cat_dom"/>
</dbReference>
<proteinExistence type="predicted"/>
<reference evidence="3" key="1">
    <citation type="journal article" date="2017" name="Genome Biol.">
        <title>Comparative genomics reveals high biological diversity and specific adaptations in the industrially and medically important fungal genus Aspergillus.</title>
        <authorList>
            <person name="de Vries R.P."/>
            <person name="Riley R."/>
            <person name="Wiebenga A."/>
            <person name="Aguilar-Osorio G."/>
            <person name="Amillis S."/>
            <person name="Uchima C.A."/>
            <person name="Anderluh G."/>
            <person name="Asadollahi M."/>
            <person name="Askin M."/>
            <person name="Barry K."/>
            <person name="Battaglia E."/>
            <person name="Bayram O."/>
            <person name="Benocci T."/>
            <person name="Braus-Stromeyer S.A."/>
            <person name="Caldana C."/>
            <person name="Canovas D."/>
            <person name="Cerqueira G.C."/>
            <person name="Chen F."/>
            <person name="Chen W."/>
            <person name="Choi C."/>
            <person name="Clum A."/>
            <person name="Dos Santos R.A."/>
            <person name="Damasio A.R."/>
            <person name="Diallinas G."/>
            <person name="Emri T."/>
            <person name="Fekete E."/>
            <person name="Flipphi M."/>
            <person name="Freyberg S."/>
            <person name="Gallo A."/>
            <person name="Gournas C."/>
            <person name="Habgood R."/>
            <person name="Hainaut M."/>
            <person name="Harispe M.L."/>
            <person name="Henrissat B."/>
            <person name="Hilden K.S."/>
            <person name="Hope R."/>
            <person name="Hossain A."/>
            <person name="Karabika E."/>
            <person name="Karaffa L."/>
            <person name="Karanyi Z."/>
            <person name="Krasevec N."/>
            <person name="Kuo A."/>
            <person name="Kusch H."/>
            <person name="LaButti K."/>
            <person name="Lagendijk E.L."/>
            <person name="Lapidus A."/>
            <person name="Levasseur A."/>
            <person name="Lindquist E."/>
            <person name="Lipzen A."/>
            <person name="Logrieco A.F."/>
            <person name="MacCabe A."/>
            <person name="Maekelae M.R."/>
            <person name="Malavazi I."/>
            <person name="Melin P."/>
            <person name="Meyer V."/>
            <person name="Mielnichuk N."/>
            <person name="Miskei M."/>
            <person name="Molnar A.P."/>
            <person name="Mule G."/>
            <person name="Ngan C.Y."/>
            <person name="Orejas M."/>
            <person name="Orosz E."/>
            <person name="Ouedraogo J.P."/>
            <person name="Overkamp K.M."/>
            <person name="Park H.-S."/>
            <person name="Perrone G."/>
            <person name="Piumi F."/>
            <person name="Punt P.J."/>
            <person name="Ram A.F."/>
            <person name="Ramon A."/>
            <person name="Rauscher S."/>
            <person name="Record E."/>
            <person name="Riano-Pachon D.M."/>
            <person name="Robert V."/>
            <person name="Roehrig J."/>
            <person name="Ruller R."/>
            <person name="Salamov A."/>
            <person name="Salih N.S."/>
            <person name="Samson R.A."/>
            <person name="Sandor E."/>
            <person name="Sanguinetti M."/>
            <person name="Schuetze T."/>
            <person name="Sepcic K."/>
            <person name="Shelest E."/>
            <person name="Sherlock G."/>
            <person name="Sophianopoulou V."/>
            <person name="Squina F.M."/>
            <person name="Sun H."/>
            <person name="Susca A."/>
            <person name="Todd R.B."/>
            <person name="Tsang A."/>
            <person name="Unkles S.E."/>
            <person name="van de Wiele N."/>
            <person name="van Rossen-Uffink D."/>
            <person name="Oliveira J.V."/>
            <person name="Vesth T.C."/>
            <person name="Visser J."/>
            <person name="Yu J.-H."/>
            <person name="Zhou M."/>
            <person name="Andersen M.R."/>
            <person name="Archer D.B."/>
            <person name="Baker S.E."/>
            <person name="Benoit I."/>
            <person name="Brakhage A.A."/>
            <person name="Braus G.H."/>
            <person name="Fischer R."/>
            <person name="Frisvad J.C."/>
            <person name="Goldman G.H."/>
            <person name="Houbraken J."/>
            <person name="Oakley B."/>
            <person name="Pocsi I."/>
            <person name="Scazzocchio C."/>
            <person name="Seiboth B."/>
            <person name="vanKuyk P.A."/>
            <person name="Wortman J."/>
            <person name="Dyer P.S."/>
            <person name="Grigoriev I.V."/>
        </authorList>
    </citation>
    <scope>NUCLEOTIDE SEQUENCE [LARGE SCALE GENOMIC DNA]</scope>
    <source>
        <strain evidence="3">ITEM 5010</strain>
    </source>
</reference>
<dbReference type="Pfam" id="PF09995">
    <property type="entry name" value="MPAB_Lcp_cat"/>
    <property type="match status" value="1"/>
</dbReference>
<name>A0A1R3RID5_ASPC5</name>
<gene>
    <name evidence="2" type="ORF">ASPCADRAFT_397907</name>
</gene>
<dbReference type="GO" id="GO:0016491">
    <property type="term" value="F:oxidoreductase activity"/>
    <property type="evidence" value="ECO:0007669"/>
    <property type="project" value="InterPro"/>
</dbReference>
<dbReference type="PANTHER" id="PTHR36151:SF3">
    <property type="entry name" value="ER-BOUND OXYGENASE MPAB_MPAB'_RUBBER OXYGENASE CATALYTIC DOMAIN-CONTAINING PROTEIN"/>
    <property type="match status" value="1"/>
</dbReference>
<dbReference type="Proteomes" id="UP000188318">
    <property type="component" value="Unassembled WGS sequence"/>
</dbReference>
<dbReference type="PANTHER" id="PTHR36151">
    <property type="entry name" value="BLR2777 PROTEIN"/>
    <property type="match status" value="1"/>
</dbReference>
<evidence type="ECO:0000259" key="1">
    <source>
        <dbReference type="Pfam" id="PF09995"/>
    </source>
</evidence>
<evidence type="ECO:0000313" key="2">
    <source>
        <dbReference type="EMBL" id="OOF94252.1"/>
    </source>
</evidence>
<organism evidence="2 3">
    <name type="scientific">Aspergillus carbonarius (strain ITEM 5010)</name>
    <dbReference type="NCBI Taxonomy" id="602072"/>
    <lineage>
        <taxon>Eukaryota</taxon>
        <taxon>Fungi</taxon>
        <taxon>Dikarya</taxon>
        <taxon>Ascomycota</taxon>
        <taxon>Pezizomycotina</taxon>
        <taxon>Eurotiomycetes</taxon>
        <taxon>Eurotiomycetidae</taxon>
        <taxon>Eurotiales</taxon>
        <taxon>Aspergillaceae</taxon>
        <taxon>Aspergillus</taxon>
        <taxon>Aspergillus subgen. Circumdati</taxon>
    </lineage>
</organism>
<keyword evidence="3" id="KW-1185">Reference proteome</keyword>
<dbReference type="AlphaFoldDB" id="A0A1R3RID5"/>
<feature type="domain" description="ER-bound oxygenase mpaB/mpaB'/Rubber oxygenase catalytic" evidence="1">
    <location>
        <begin position="36"/>
        <end position="270"/>
    </location>
</feature>
<dbReference type="STRING" id="602072.A0A1R3RID5"/>
<accession>A0A1R3RID5</accession>
<dbReference type="VEuPathDB" id="FungiDB:ASPCADRAFT_397907"/>
<dbReference type="OrthoDB" id="4444391at2759"/>